<keyword evidence="2" id="KW-0201">Cytochrome c-type biogenesis</keyword>
<dbReference type="RefSeq" id="WP_128833198.1">
    <property type="nucleotide sequence ID" value="NZ_AP014612.1"/>
</dbReference>
<dbReference type="Proteomes" id="UP000217758">
    <property type="component" value="Chromosome"/>
</dbReference>
<gene>
    <name evidence="7" type="ORF">SRT_08710</name>
</gene>
<evidence type="ECO:0000256" key="2">
    <source>
        <dbReference type="ARBA" id="ARBA00022748"/>
    </source>
</evidence>
<organism evidence="7 8">
    <name type="scientific">Streptococcus troglodytae</name>
    <dbReference type="NCBI Taxonomy" id="1111760"/>
    <lineage>
        <taxon>Bacteria</taxon>
        <taxon>Bacillati</taxon>
        <taxon>Bacillota</taxon>
        <taxon>Bacilli</taxon>
        <taxon>Lactobacillales</taxon>
        <taxon>Streptococcaceae</taxon>
        <taxon>Streptococcus</taxon>
    </lineage>
</organism>
<dbReference type="InterPro" id="IPR036249">
    <property type="entry name" value="Thioredoxin-like_sf"/>
</dbReference>
<keyword evidence="3" id="KW-0735">Signal-anchor</keyword>
<evidence type="ECO:0000256" key="1">
    <source>
        <dbReference type="ARBA" id="ARBA00004196"/>
    </source>
</evidence>
<dbReference type="EMBL" id="AP014612">
    <property type="protein sequence ID" value="BAQ24132.1"/>
    <property type="molecule type" value="Genomic_DNA"/>
</dbReference>
<protein>
    <submittedName>
        <fullName evidence="7">Thioredoxin</fullName>
    </submittedName>
</protein>
<dbReference type="PANTHER" id="PTHR42852">
    <property type="entry name" value="THIOL:DISULFIDE INTERCHANGE PROTEIN DSBE"/>
    <property type="match status" value="1"/>
</dbReference>
<dbReference type="PROSITE" id="PS51352">
    <property type="entry name" value="THIOREDOXIN_2"/>
    <property type="match status" value="1"/>
</dbReference>
<dbReference type="SUPFAM" id="SSF52833">
    <property type="entry name" value="Thioredoxin-like"/>
    <property type="match status" value="1"/>
</dbReference>
<dbReference type="GO" id="GO:0030313">
    <property type="term" value="C:cell envelope"/>
    <property type="evidence" value="ECO:0007669"/>
    <property type="project" value="UniProtKB-SubCell"/>
</dbReference>
<evidence type="ECO:0000259" key="6">
    <source>
        <dbReference type="PROSITE" id="PS51352"/>
    </source>
</evidence>
<proteinExistence type="predicted"/>
<keyword evidence="5" id="KW-0676">Redox-active center</keyword>
<keyword evidence="3" id="KW-0812">Transmembrane</keyword>
<dbReference type="GO" id="GO:0017004">
    <property type="term" value="P:cytochrome complex assembly"/>
    <property type="evidence" value="ECO:0007669"/>
    <property type="project" value="UniProtKB-KW"/>
</dbReference>
<dbReference type="GO" id="GO:0016491">
    <property type="term" value="F:oxidoreductase activity"/>
    <property type="evidence" value="ECO:0007669"/>
    <property type="project" value="InterPro"/>
</dbReference>
<dbReference type="InterPro" id="IPR013740">
    <property type="entry name" value="Redoxin"/>
</dbReference>
<dbReference type="InterPro" id="IPR013766">
    <property type="entry name" value="Thioredoxin_domain"/>
</dbReference>
<dbReference type="InterPro" id="IPR050553">
    <property type="entry name" value="Thioredoxin_ResA/DsbE_sf"/>
</dbReference>
<dbReference type="KEGG" id="strg:SRT_08710"/>
<comment type="subcellular location">
    <subcellularLocation>
        <location evidence="1">Cell envelope</location>
    </subcellularLocation>
</comment>
<keyword evidence="8" id="KW-1185">Reference proteome</keyword>
<evidence type="ECO:0000313" key="8">
    <source>
        <dbReference type="Proteomes" id="UP000217758"/>
    </source>
</evidence>
<evidence type="ECO:0000256" key="5">
    <source>
        <dbReference type="ARBA" id="ARBA00023284"/>
    </source>
</evidence>
<dbReference type="AlphaFoldDB" id="A0A1L7LJC0"/>
<evidence type="ECO:0000256" key="4">
    <source>
        <dbReference type="ARBA" id="ARBA00023157"/>
    </source>
</evidence>
<feature type="domain" description="Thioredoxin" evidence="6">
    <location>
        <begin position="37"/>
        <end position="187"/>
    </location>
</feature>
<dbReference type="CDD" id="cd02966">
    <property type="entry name" value="TlpA_like_family"/>
    <property type="match status" value="1"/>
</dbReference>
<sequence length="187" mass="21146">MKKIILPLALGVTLLGIGLTNETTSLAQGKTFPKIVQTAKNPAPVFKLKNKKGKTVSLSDYKGKKVYINVWATWCEPCMREIPDLEKIYQTYKHKKDFVFLSVTSPNDSKYKNSDPIDKDKNTILSTAKDKGITYPILYDYQDNFVQAYGIRSVPTHIFINSDGNLSRKIAGGLDEDSLKYYLKKLK</sequence>
<dbReference type="PANTHER" id="PTHR42852:SF6">
    <property type="entry name" value="THIOL:DISULFIDE INTERCHANGE PROTEIN DSBE"/>
    <property type="match status" value="1"/>
</dbReference>
<reference evidence="7 8" key="1">
    <citation type="journal article" date="2016" name="Microbiol. Immunol.">
        <title>Complete genome sequence of Streptococcus troglodytae TKU31 isolated from the oral cavity of a chimpanzee (Pan troglodytes).</title>
        <authorList>
            <person name="Okamoto M."/>
            <person name="Naito M."/>
            <person name="Miyanohara M."/>
            <person name="Imai S."/>
            <person name="Nomura Y."/>
            <person name="Saito W."/>
            <person name="Momoi Y."/>
            <person name="Takada K."/>
            <person name="Miyabe-Nishiwaki T."/>
            <person name="Tomonaga M."/>
            <person name="Hanada N."/>
        </authorList>
    </citation>
    <scope>NUCLEOTIDE SEQUENCE [LARGE SCALE GENOMIC DNA]</scope>
    <source>
        <strain evidence="8">TKU 31</strain>
    </source>
</reference>
<evidence type="ECO:0000313" key="7">
    <source>
        <dbReference type="EMBL" id="BAQ24132.1"/>
    </source>
</evidence>
<evidence type="ECO:0000256" key="3">
    <source>
        <dbReference type="ARBA" id="ARBA00022968"/>
    </source>
</evidence>
<dbReference type="Pfam" id="PF08534">
    <property type="entry name" value="Redoxin"/>
    <property type="match status" value="1"/>
</dbReference>
<accession>A0A1L7LJC0</accession>
<name>A0A1L7LJC0_9STRE</name>
<keyword evidence="4" id="KW-1015">Disulfide bond</keyword>
<dbReference type="Gene3D" id="3.40.30.10">
    <property type="entry name" value="Glutaredoxin"/>
    <property type="match status" value="1"/>
</dbReference>